<gene>
    <name evidence="2" type="ORF">FALBO_3806</name>
</gene>
<dbReference type="Proteomes" id="UP000554235">
    <property type="component" value="Unassembled WGS sequence"/>
</dbReference>
<dbReference type="EMBL" id="JAADYS010000495">
    <property type="protein sequence ID" value="KAF4469301.1"/>
    <property type="molecule type" value="Genomic_DNA"/>
</dbReference>
<accession>A0A8H4LHQ8</accession>
<proteinExistence type="predicted"/>
<sequence length="848" mass="92850">MATNTPNVVLPKYPDRDHSIRTASVAIAVDVSSSTSGPALAAEKKLVSRIAKRLSVKSQLSSLILPWSGIAHDCLGLNNVDTLTPQLMTRPVAILENETHLAALSRSSLWLLLTDGEVSDRERVDFARKIPMTGLHGTACITVIVQSRQEYRDLTPASCNISVGVPVYSLSPNSLFLFCDTGSNQLNILQAKGAFKSLLKGADNPVINESTTWQSLPRLSLYDLAKVVIPVPKRLESDEIALQGSLVVNIDDLLNDKLSPDAVTQVLGDDDNLGSIIMTLQSRNQSDAFQAFINRQAIALDDPLFQKREDIDGQAVGIYTEICETIHQNKNPSHLYRLQEQLREAHSKNMRIFLLRTQDGVVASAQRQATIRMASARSETSRINHASSLSSTASYAEPEYEPGGGGYDNGPFLFSRASHFNHWSAQTAPERPARTGTLARDHVPRYYTRVAETWKSWVHQVSDPQLLPLLYTPGFNCKTGSFTGTCPICDGKDRILAWLFRSPAMAATPEFPAPDSFSSLAFPLAMGFFVETDVVSSTICCESCSVCAVAVKQAPAEDNPIIAALPMVPSVDNAESYRKLRQHLFANRFAEADLAQVFMSALCNAAVHLDSSDAGALFRSAFQWTLQDLMAPPDVAVKPIGLLLPPGSNLPASPMRDILPVIFSTDSISPFLMQYPLHGFMVLVQVARVAAVPLAARKLAIFRRFLYTLTEELVSDVGQHTARSPNVNPTETGIMGRINHLLWSYEWMTQSSLQKTPKESVPFAALRGTVLPESTCDLLNSVDDTKFLNDPAVPWVGRATAVYLHALGRSTTRGTPYGSAWELFNGIVCRELCILLFYPASTTENTVS</sequence>
<organism evidence="2 3">
    <name type="scientific">Fusarium albosuccineum</name>
    <dbReference type="NCBI Taxonomy" id="1237068"/>
    <lineage>
        <taxon>Eukaryota</taxon>
        <taxon>Fungi</taxon>
        <taxon>Dikarya</taxon>
        <taxon>Ascomycota</taxon>
        <taxon>Pezizomycotina</taxon>
        <taxon>Sordariomycetes</taxon>
        <taxon>Hypocreomycetidae</taxon>
        <taxon>Hypocreales</taxon>
        <taxon>Nectriaceae</taxon>
        <taxon>Fusarium</taxon>
        <taxon>Fusarium decemcellulare species complex</taxon>
    </lineage>
</organism>
<reference evidence="2 3" key="1">
    <citation type="submission" date="2020-01" db="EMBL/GenBank/DDBJ databases">
        <title>Identification and distribution of gene clusters putatively required for synthesis of sphingolipid metabolism inhibitors in phylogenetically diverse species of the filamentous fungus Fusarium.</title>
        <authorList>
            <person name="Kim H.-S."/>
            <person name="Busman M."/>
            <person name="Brown D.W."/>
            <person name="Divon H."/>
            <person name="Uhlig S."/>
            <person name="Proctor R.H."/>
        </authorList>
    </citation>
    <scope>NUCLEOTIDE SEQUENCE [LARGE SCALE GENOMIC DNA]</scope>
    <source>
        <strain evidence="2 3">NRRL 20459</strain>
    </source>
</reference>
<name>A0A8H4LHQ8_9HYPO</name>
<dbReference type="AlphaFoldDB" id="A0A8H4LHQ8"/>
<comment type="caution">
    <text evidence="2">The sequence shown here is derived from an EMBL/GenBank/DDBJ whole genome shotgun (WGS) entry which is preliminary data.</text>
</comment>
<protein>
    <submittedName>
        <fullName evidence="2">Uncharacterized protein</fullName>
    </submittedName>
</protein>
<evidence type="ECO:0000313" key="2">
    <source>
        <dbReference type="EMBL" id="KAF4469301.1"/>
    </source>
</evidence>
<feature type="compositionally biased region" description="Polar residues" evidence="1">
    <location>
        <begin position="382"/>
        <end position="394"/>
    </location>
</feature>
<feature type="region of interest" description="Disordered" evidence="1">
    <location>
        <begin position="382"/>
        <end position="401"/>
    </location>
</feature>
<evidence type="ECO:0000313" key="3">
    <source>
        <dbReference type="Proteomes" id="UP000554235"/>
    </source>
</evidence>
<keyword evidence="3" id="KW-1185">Reference proteome</keyword>
<dbReference type="OrthoDB" id="3554680at2759"/>
<evidence type="ECO:0000256" key="1">
    <source>
        <dbReference type="SAM" id="MobiDB-lite"/>
    </source>
</evidence>